<name>A0A9D2KFJ3_9MICO</name>
<proteinExistence type="predicted"/>
<dbReference type="InterPro" id="IPR009057">
    <property type="entry name" value="Homeodomain-like_sf"/>
</dbReference>
<sequence>MTDPHPQRKRSRLPRDERHAQLLRVARQLLDEQGTDEFTLGRLAARAGVSKPVAYDHFADRSAVLVELYHEFEQRQHATLSRALQSTNDGIDEVCSVVAGAYIDCWLAEGREMSGVVAALAGSPELIELRREAERGYIAACEQALTPLVGPLSPALLPAVIGAGDALAAETIAGALDASDARRTLATVLLALTHDSAHAPKEQST</sequence>
<dbReference type="PANTHER" id="PTHR30055:SF223">
    <property type="entry name" value="HTH-TYPE TRANSCRIPTIONAL REGULATOR UIDR"/>
    <property type="match status" value="1"/>
</dbReference>
<dbReference type="EMBL" id="DXAM01000034">
    <property type="protein sequence ID" value="HJA03704.1"/>
    <property type="molecule type" value="Genomic_DNA"/>
</dbReference>
<reference evidence="4" key="1">
    <citation type="journal article" date="2021" name="PeerJ">
        <title>Extensive microbial diversity within the chicken gut microbiome revealed by metagenomics and culture.</title>
        <authorList>
            <person name="Gilroy R."/>
            <person name="Ravi A."/>
            <person name="Getino M."/>
            <person name="Pursley I."/>
            <person name="Horton D.L."/>
            <person name="Alikhan N.F."/>
            <person name="Baker D."/>
            <person name="Gharbi K."/>
            <person name="Hall N."/>
            <person name="Watson M."/>
            <person name="Adriaenssens E.M."/>
            <person name="Foster-Nyarko E."/>
            <person name="Jarju S."/>
            <person name="Secka A."/>
            <person name="Antonio M."/>
            <person name="Oren A."/>
            <person name="Chaudhuri R.R."/>
            <person name="La Ragione R."/>
            <person name="Hildebrand F."/>
            <person name="Pallen M.J."/>
        </authorList>
    </citation>
    <scope>NUCLEOTIDE SEQUENCE</scope>
    <source>
        <strain evidence="4">ChiHjej8B7-3636</strain>
    </source>
</reference>
<dbReference type="Proteomes" id="UP000824220">
    <property type="component" value="Unassembled WGS sequence"/>
</dbReference>
<protein>
    <submittedName>
        <fullName evidence="4">TetR/AcrR family transcriptional regulator</fullName>
    </submittedName>
</protein>
<dbReference type="SUPFAM" id="SSF46689">
    <property type="entry name" value="Homeodomain-like"/>
    <property type="match status" value="1"/>
</dbReference>
<reference evidence="4" key="2">
    <citation type="submission" date="2021-04" db="EMBL/GenBank/DDBJ databases">
        <authorList>
            <person name="Gilroy R."/>
        </authorList>
    </citation>
    <scope>NUCLEOTIDE SEQUENCE</scope>
    <source>
        <strain evidence="4">ChiHjej8B7-3636</strain>
    </source>
</reference>
<dbReference type="PRINTS" id="PR00455">
    <property type="entry name" value="HTHTETR"/>
</dbReference>
<dbReference type="Pfam" id="PF00440">
    <property type="entry name" value="TetR_N"/>
    <property type="match status" value="1"/>
</dbReference>
<evidence type="ECO:0000259" key="3">
    <source>
        <dbReference type="PROSITE" id="PS50977"/>
    </source>
</evidence>
<organism evidence="4 5">
    <name type="scientific">Candidatus Microbacterium stercoravium</name>
    <dbReference type="NCBI Taxonomy" id="2838697"/>
    <lineage>
        <taxon>Bacteria</taxon>
        <taxon>Bacillati</taxon>
        <taxon>Actinomycetota</taxon>
        <taxon>Actinomycetes</taxon>
        <taxon>Micrococcales</taxon>
        <taxon>Microbacteriaceae</taxon>
        <taxon>Microbacterium</taxon>
    </lineage>
</organism>
<feature type="DNA-binding region" description="H-T-H motif" evidence="2">
    <location>
        <begin position="39"/>
        <end position="58"/>
    </location>
</feature>
<dbReference type="PROSITE" id="PS50977">
    <property type="entry name" value="HTH_TETR_2"/>
    <property type="match status" value="1"/>
</dbReference>
<evidence type="ECO:0000256" key="2">
    <source>
        <dbReference type="PROSITE-ProRule" id="PRU00335"/>
    </source>
</evidence>
<dbReference type="InterPro" id="IPR050109">
    <property type="entry name" value="HTH-type_TetR-like_transc_reg"/>
</dbReference>
<evidence type="ECO:0000256" key="1">
    <source>
        <dbReference type="ARBA" id="ARBA00023125"/>
    </source>
</evidence>
<dbReference type="Gene3D" id="1.10.357.10">
    <property type="entry name" value="Tetracycline Repressor, domain 2"/>
    <property type="match status" value="1"/>
</dbReference>
<dbReference type="PANTHER" id="PTHR30055">
    <property type="entry name" value="HTH-TYPE TRANSCRIPTIONAL REGULATOR RUTR"/>
    <property type="match status" value="1"/>
</dbReference>
<dbReference type="GO" id="GO:0000976">
    <property type="term" value="F:transcription cis-regulatory region binding"/>
    <property type="evidence" value="ECO:0007669"/>
    <property type="project" value="TreeGrafter"/>
</dbReference>
<feature type="domain" description="HTH tetR-type" evidence="3">
    <location>
        <begin position="16"/>
        <end position="76"/>
    </location>
</feature>
<dbReference type="GO" id="GO:0003700">
    <property type="term" value="F:DNA-binding transcription factor activity"/>
    <property type="evidence" value="ECO:0007669"/>
    <property type="project" value="TreeGrafter"/>
</dbReference>
<dbReference type="AlphaFoldDB" id="A0A9D2KFJ3"/>
<keyword evidence="1 2" id="KW-0238">DNA-binding</keyword>
<dbReference type="InterPro" id="IPR001647">
    <property type="entry name" value="HTH_TetR"/>
</dbReference>
<gene>
    <name evidence="4" type="ORF">H9800_02450</name>
</gene>
<evidence type="ECO:0000313" key="4">
    <source>
        <dbReference type="EMBL" id="HJA03704.1"/>
    </source>
</evidence>
<accession>A0A9D2KFJ3</accession>
<comment type="caution">
    <text evidence="4">The sequence shown here is derived from an EMBL/GenBank/DDBJ whole genome shotgun (WGS) entry which is preliminary data.</text>
</comment>
<evidence type="ECO:0000313" key="5">
    <source>
        <dbReference type="Proteomes" id="UP000824220"/>
    </source>
</evidence>